<dbReference type="RefSeq" id="WP_303911961.1">
    <property type="nucleotide sequence ID" value="NZ_DYXM01000124.1"/>
</dbReference>
<comment type="caution">
    <text evidence="2">The sequence shown here is derived from an EMBL/GenBank/DDBJ whole genome shotgun (WGS) entry which is preliminary data.</text>
</comment>
<feature type="domain" description="BetI-type transcriptional repressor C-terminal" evidence="1">
    <location>
        <begin position="52"/>
        <end position="158"/>
    </location>
</feature>
<name>A0A921F5V2_9ACTN</name>
<proteinExistence type="predicted"/>
<sequence length="162" mass="17693">MASRVGIIPEEISHLYTTEDELLLLATEEMLRDRTAMWRELGAAKPVPPPDAALETFLSGISEPKATADAMLQIWGESIVAPRLRDSTSTSMERLHQAIGEYLVAWFGQSDNEDPEGVAWACAPVVLSLAQGFIVQISTRGRMDPAQYVAGVRVLLAEMGSH</sequence>
<evidence type="ECO:0000259" key="1">
    <source>
        <dbReference type="Pfam" id="PF13977"/>
    </source>
</evidence>
<evidence type="ECO:0000313" key="3">
    <source>
        <dbReference type="Proteomes" id="UP000776650"/>
    </source>
</evidence>
<evidence type="ECO:0000313" key="2">
    <source>
        <dbReference type="EMBL" id="HJE90689.1"/>
    </source>
</evidence>
<dbReference type="Gene3D" id="1.10.357.10">
    <property type="entry name" value="Tetracycline Repressor, domain 2"/>
    <property type="match status" value="1"/>
</dbReference>
<protein>
    <submittedName>
        <fullName evidence="2">TetR family transcriptional regulator C-terminal domain-containing protein</fullName>
    </submittedName>
</protein>
<organism evidence="2 3">
    <name type="scientific">Dietzia timorensis</name>
    <dbReference type="NCBI Taxonomy" id="499555"/>
    <lineage>
        <taxon>Bacteria</taxon>
        <taxon>Bacillati</taxon>
        <taxon>Actinomycetota</taxon>
        <taxon>Actinomycetes</taxon>
        <taxon>Mycobacteriales</taxon>
        <taxon>Dietziaceae</taxon>
        <taxon>Dietzia</taxon>
    </lineage>
</organism>
<accession>A0A921F5V2</accession>
<dbReference type="InterPro" id="IPR039538">
    <property type="entry name" value="BetI_C"/>
</dbReference>
<dbReference type="AlphaFoldDB" id="A0A921F5V2"/>
<gene>
    <name evidence="2" type="ORF">K8V11_06745</name>
</gene>
<dbReference type="Pfam" id="PF13977">
    <property type="entry name" value="TetR_C_6"/>
    <property type="match status" value="1"/>
</dbReference>
<dbReference type="Proteomes" id="UP000776650">
    <property type="component" value="Unassembled WGS sequence"/>
</dbReference>
<reference evidence="2" key="1">
    <citation type="journal article" date="2021" name="PeerJ">
        <title>Extensive microbial diversity within the chicken gut microbiome revealed by metagenomics and culture.</title>
        <authorList>
            <person name="Gilroy R."/>
            <person name="Ravi A."/>
            <person name="Getino M."/>
            <person name="Pursley I."/>
            <person name="Horton D.L."/>
            <person name="Alikhan N.F."/>
            <person name="Baker D."/>
            <person name="Gharbi K."/>
            <person name="Hall N."/>
            <person name="Watson M."/>
            <person name="Adriaenssens E.M."/>
            <person name="Foster-Nyarko E."/>
            <person name="Jarju S."/>
            <person name="Secka A."/>
            <person name="Antonio M."/>
            <person name="Oren A."/>
            <person name="Chaudhuri R.R."/>
            <person name="La Ragione R."/>
            <person name="Hildebrand F."/>
            <person name="Pallen M.J."/>
        </authorList>
    </citation>
    <scope>NUCLEOTIDE SEQUENCE</scope>
    <source>
        <strain evidence="2">ChiGjej1B1-18357</strain>
    </source>
</reference>
<dbReference type="EMBL" id="DYXM01000124">
    <property type="protein sequence ID" value="HJE90689.1"/>
    <property type="molecule type" value="Genomic_DNA"/>
</dbReference>
<reference evidence="2" key="2">
    <citation type="submission" date="2021-09" db="EMBL/GenBank/DDBJ databases">
        <authorList>
            <person name="Gilroy R."/>
        </authorList>
    </citation>
    <scope>NUCLEOTIDE SEQUENCE</scope>
    <source>
        <strain evidence="2">ChiGjej1B1-18357</strain>
    </source>
</reference>